<dbReference type="Proteomes" id="UP001234297">
    <property type="component" value="Chromosome 5"/>
</dbReference>
<sequence>MFEFLPDSDGEIGSETLNSSQSSMSSDSYSSRVSFDAIEILSTKTPLSPSQESVLSSKPHRSSDSSWEAIRAAVLRRKTGLSFRDFKLIRRIGSGDIGTVYLCRLRGGSSEDDLFYAMKVVDKEALAKKKKVERAETEKRILRMLDHPFLPTLYAEFEASHFSCVVMEFCSGGDLHTLRHKQQRKRFSLSSARFYAAEVLLALEYLHMLGIIYRDLKPENILVRSDGHIMLSDFDLSLRSDARPSIDTPPETPSSLLSSFSSSSSPKPPMLGPSTTHRTNTPCLPYHLFRSPKVRSTTLSGNRQFVAEPVDARSCSFVGTHEYVSPEVAAGGSHGNAVDWWAFGILLYELMYGRTPFAGESNELTLRNIVKKPLSFPGPAESGTEALARDLISGLLVKDPERRLGSRRGAADVKTHPFFSGLNFALIRSSVPPEIPGLRRARTFHYETKRSGNFDYF</sequence>
<reference evidence="1 2" key="1">
    <citation type="journal article" date="2022" name="Hortic Res">
        <title>A haplotype resolved chromosomal level avocado genome allows analysis of novel avocado genes.</title>
        <authorList>
            <person name="Nath O."/>
            <person name="Fletcher S.J."/>
            <person name="Hayward A."/>
            <person name="Shaw L.M."/>
            <person name="Masouleh A.K."/>
            <person name="Furtado A."/>
            <person name="Henry R.J."/>
            <person name="Mitter N."/>
        </authorList>
    </citation>
    <scope>NUCLEOTIDE SEQUENCE [LARGE SCALE GENOMIC DNA]</scope>
    <source>
        <strain evidence="2">cv. Hass</strain>
    </source>
</reference>
<protein>
    <submittedName>
        <fullName evidence="1">Uncharacterized protein</fullName>
    </submittedName>
</protein>
<evidence type="ECO:0000313" key="1">
    <source>
        <dbReference type="EMBL" id="KAJ8642148.1"/>
    </source>
</evidence>
<organism evidence="1 2">
    <name type="scientific">Persea americana</name>
    <name type="common">Avocado</name>
    <dbReference type="NCBI Taxonomy" id="3435"/>
    <lineage>
        <taxon>Eukaryota</taxon>
        <taxon>Viridiplantae</taxon>
        <taxon>Streptophyta</taxon>
        <taxon>Embryophyta</taxon>
        <taxon>Tracheophyta</taxon>
        <taxon>Spermatophyta</taxon>
        <taxon>Magnoliopsida</taxon>
        <taxon>Magnoliidae</taxon>
        <taxon>Laurales</taxon>
        <taxon>Lauraceae</taxon>
        <taxon>Persea</taxon>
    </lineage>
</organism>
<dbReference type="EMBL" id="CM056813">
    <property type="protein sequence ID" value="KAJ8642148.1"/>
    <property type="molecule type" value="Genomic_DNA"/>
</dbReference>
<gene>
    <name evidence="1" type="ORF">MRB53_018842</name>
</gene>
<comment type="caution">
    <text evidence="1">The sequence shown here is derived from an EMBL/GenBank/DDBJ whole genome shotgun (WGS) entry which is preliminary data.</text>
</comment>
<proteinExistence type="predicted"/>
<name>A0ACC2M9P1_PERAE</name>
<evidence type="ECO:0000313" key="2">
    <source>
        <dbReference type="Proteomes" id="UP001234297"/>
    </source>
</evidence>
<accession>A0ACC2M9P1</accession>
<keyword evidence="2" id="KW-1185">Reference proteome</keyword>